<dbReference type="AlphaFoldDB" id="A0A6N7EQX0"/>
<keyword evidence="4" id="KW-1185">Reference proteome</keyword>
<accession>A0A6N7EQX0</accession>
<feature type="compositionally biased region" description="Low complexity" evidence="2">
    <location>
        <begin position="14"/>
        <end position="30"/>
    </location>
</feature>
<sequence>MSAPRPDETPPPATGADTAPPATTDAPSDTFGTGRTPDGGAVRATRRNSTPSDTFGTDSAPDSGALRATRRGRASSDTFGTDSAPDSGALRATRRGRTDHGAGSGPAVRATFDGAELVGEPGQSVGAALVAAGITTWRTTRREGRPRGIFCGIGVCHDCLLTVDGAPNQRACLVPMTEGMVLESGDGNA</sequence>
<evidence type="ECO:0000313" key="3">
    <source>
        <dbReference type="EMBL" id="MPV38516.1"/>
    </source>
</evidence>
<feature type="region of interest" description="Disordered" evidence="2">
    <location>
        <begin position="1"/>
        <end position="107"/>
    </location>
</feature>
<keyword evidence="1" id="KW-0560">Oxidoreductase</keyword>
<dbReference type="Gene3D" id="3.10.20.440">
    <property type="entry name" value="2Fe-2S iron-sulphur cluster binding domain, sarcosine oxidase, alpha subunit, N-terminal domain"/>
    <property type="match status" value="1"/>
</dbReference>
<dbReference type="SUPFAM" id="SSF54292">
    <property type="entry name" value="2Fe-2S ferredoxin-like"/>
    <property type="match status" value="1"/>
</dbReference>
<gene>
    <name evidence="3" type="ORF">GB881_15975</name>
</gene>
<reference evidence="3 4" key="1">
    <citation type="submission" date="2019-10" db="EMBL/GenBank/DDBJ databases">
        <title>Georgenia wutianyii sp. nov. and Georgenia yuyongxinii sp. nov. isolated from plateau pika (Ochotona curzoniae) in the Qinghai-Tibet plateau of China.</title>
        <authorList>
            <person name="Tian Z."/>
        </authorList>
    </citation>
    <scope>NUCLEOTIDE SEQUENCE [LARGE SCALE GENOMIC DNA]</scope>
    <source>
        <strain evidence="3 4">JCM 19765</strain>
    </source>
</reference>
<organism evidence="3 4">
    <name type="scientific">Georgenia subflava</name>
    <dbReference type="NCBI Taxonomy" id="1622177"/>
    <lineage>
        <taxon>Bacteria</taxon>
        <taxon>Bacillati</taxon>
        <taxon>Actinomycetota</taxon>
        <taxon>Actinomycetes</taxon>
        <taxon>Micrococcales</taxon>
        <taxon>Bogoriellaceae</taxon>
        <taxon>Georgenia</taxon>
    </lineage>
</organism>
<dbReference type="GO" id="GO:0016491">
    <property type="term" value="F:oxidoreductase activity"/>
    <property type="evidence" value="ECO:0007669"/>
    <property type="project" value="UniProtKB-KW"/>
</dbReference>
<protein>
    <recommendedName>
        <fullName evidence="5">(2Fe-2S)-binding protein</fullName>
    </recommendedName>
</protein>
<dbReference type="InterPro" id="IPR036010">
    <property type="entry name" value="2Fe-2S_ferredoxin-like_sf"/>
</dbReference>
<dbReference type="Proteomes" id="UP000437709">
    <property type="component" value="Unassembled WGS sequence"/>
</dbReference>
<dbReference type="OrthoDB" id="573392at2"/>
<evidence type="ECO:0000313" key="4">
    <source>
        <dbReference type="Proteomes" id="UP000437709"/>
    </source>
</evidence>
<dbReference type="InterPro" id="IPR042204">
    <property type="entry name" value="2Fe-2S-bd_N"/>
</dbReference>
<dbReference type="GO" id="GO:0051536">
    <property type="term" value="F:iron-sulfur cluster binding"/>
    <property type="evidence" value="ECO:0007669"/>
    <property type="project" value="InterPro"/>
</dbReference>
<evidence type="ECO:0000256" key="1">
    <source>
        <dbReference type="ARBA" id="ARBA00023002"/>
    </source>
</evidence>
<dbReference type="EMBL" id="WHPC01000085">
    <property type="protein sequence ID" value="MPV38516.1"/>
    <property type="molecule type" value="Genomic_DNA"/>
</dbReference>
<name>A0A6N7EQX0_9MICO</name>
<evidence type="ECO:0008006" key="5">
    <source>
        <dbReference type="Google" id="ProtNLM"/>
    </source>
</evidence>
<dbReference type="Pfam" id="PF13510">
    <property type="entry name" value="Fer2_4"/>
    <property type="match status" value="1"/>
</dbReference>
<proteinExistence type="predicted"/>
<evidence type="ECO:0000256" key="2">
    <source>
        <dbReference type="SAM" id="MobiDB-lite"/>
    </source>
</evidence>
<feature type="compositionally biased region" description="Polar residues" evidence="2">
    <location>
        <begin position="47"/>
        <end position="57"/>
    </location>
</feature>
<comment type="caution">
    <text evidence="3">The sequence shown here is derived from an EMBL/GenBank/DDBJ whole genome shotgun (WGS) entry which is preliminary data.</text>
</comment>